<organism evidence="2 3">
    <name type="scientific">Polarella glacialis</name>
    <name type="common">Dinoflagellate</name>
    <dbReference type="NCBI Taxonomy" id="89957"/>
    <lineage>
        <taxon>Eukaryota</taxon>
        <taxon>Sar</taxon>
        <taxon>Alveolata</taxon>
        <taxon>Dinophyceae</taxon>
        <taxon>Suessiales</taxon>
        <taxon>Suessiaceae</taxon>
        <taxon>Polarella</taxon>
    </lineage>
</organism>
<dbReference type="EMBL" id="CAJNNV010029413">
    <property type="protein sequence ID" value="CAE8628515.1"/>
    <property type="molecule type" value="Genomic_DNA"/>
</dbReference>
<dbReference type="Proteomes" id="UP000654075">
    <property type="component" value="Unassembled WGS sequence"/>
</dbReference>
<dbReference type="OMA" id="MARCISC"/>
<sequence length="404" mass="44860">MVLQYQAIMDWKMKFFSVQAVPLGDAVIENIHLCPQQANCLKQDQSVVTMDFSRNVLVEPGTTILYKFDVLLQGIVRSYSIMVHRLQGDETDIRHMIVEGTTLYPEFQSSVHEYRCLLDVGTETALLELHLQDAGQTILASADVPIPVSANDNITLLPNDHPGRLRSPPMRLRRLREEAFGEFQYPNRYLQFPVPLGSKRTVSLKVSSSDGGHFGYYSMELARDSCGTSEPLFDVVSGACVRFCNMGYWADFEARRCKRCPDQCISCLSAHRCVRCPQATVLERFVLDNVSGSCIAREKTLWERNPQRTMSTALAALCFTVFLCGLCAFNIVASQGRKPQSKKGSVAAHALVHERIHSAQGGYRGPARPWNVGNGKAGGEGHSFLRGPEAAGYAKVSADDVDLY</sequence>
<protein>
    <submittedName>
        <fullName evidence="2">Uncharacterized protein</fullName>
    </submittedName>
</protein>
<dbReference type="InterPro" id="IPR009030">
    <property type="entry name" value="Growth_fac_rcpt_cys_sf"/>
</dbReference>
<gene>
    <name evidence="2" type="ORF">PGLA1383_LOCUS45130</name>
</gene>
<keyword evidence="1" id="KW-0812">Transmembrane</keyword>
<keyword evidence="1" id="KW-1133">Transmembrane helix</keyword>
<dbReference type="SUPFAM" id="SSF57184">
    <property type="entry name" value="Growth factor receptor domain"/>
    <property type="match status" value="1"/>
</dbReference>
<reference evidence="2" key="1">
    <citation type="submission" date="2021-02" db="EMBL/GenBank/DDBJ databases">
        <authorList>
            <person name="Dougan E. K."/>
            <person name="Rhodes N."/>
            <person name="Thang M."/>
            <person name="Chan C."/>
        </authorList>
    </citation>
    <scope>NUCLEOTIDE SEQUENCE</scope>
</reference>
<evidence type="ECO:0000256" key="1">
    <source>
        <dbReference type="SAM" id="Phobius"/>
    </source>
</evidence>
<dbReference type="OrthoDB" id="409083at2759"/>
<evidence type="ECO:0000313" key="3">
    <source>
        <dbReference type="Proteomes" id="UP000654075"/>
    </source>
</evidence>
<name>A0A813GTE3_POLGL</name>
<comment type="caution">
    <text evidence="2">The sequence shown here is derived from an EMBL/GenBank/DDBJ whole genome shotgun (WGS) entry which is preliminary data.</text>
</comment>
<dbReference type="Gene3D" id="2.10.220.10">
    <property type="entry name" value="Hormone Receptor, Insulin-like Growth Factor Receptor 1, Chain A, domain 2"/>
    <property type="match status" value="1"/>
</dbReference>
<keyword evidence="1" id="KW-0472">Membrane</keyword>
<feature type="transmembrane region" description="Helical" evidence="1">
    <location>
        <begin position="313"/>
        <end position="333"/>
    </location>
</feature>
<proteinExistence type="predicted"/>
<evidence type="ECO:0000313" key="2">
    <source>
        <dbReference type="EMBL" id="CAE8628515.1"/>
    </source>
</evidence>
<keyword evidence="3" id="KW-1185">Reference proteome</keyword>
<accession>A0A813GTE3</accession>
<dbReference type="AlphaFoldDB" id="A0A813GTE3"/>